<dbReference type="InterPro" id="IPR020476">
    <property type="entry name" value="Nudix_hydrolase"/>
</dbReference>
<evidence type="ECO:0000256" key="2">
    <source>
        <dbReference type="ARBA" id="ARBA00022801"/>
    </source>
</evidence>
<evidence type="ECO:0000259" key="3">
    <source>
        <dbReference type="PROSITE" id="PS51462"/>
    </source>
</evidence>
<evidence type="ECO:0000313" key="5">
    <source>
        <dbReference type="Proteomes" id="UP000248146"/>
    </source>
</evidence>
<dbReference type="InterPro" id="IPR000086">
    <property type="entry name" value="NUDIX_hydrolase_dom"/>
</dbReference>
<dbReference type="AlphaFoldDB" id="A0A2V4KJN8"/>
<keyword evidence="2 4" id="KW-0378">Hydrolase</keyword>
<dbReference type="SUPFAM" id="SSF55811">
    <property type="entry name" value="Nudix"/>
    <property type="match status" value="1"/>
</dbReference>
<dbReference type="OrthoDB" id="7376250at2"/>
<dbReference type="RefSeq" id="WP_110683964.1">
    <property type="nucleotide sequence ID" value="NZ_QJRX01000011.1"/>
</dbReference>
<sequence length="154" mass="17774">MINFETTGITFNLRAAGLIQHNQKVLLHKFTGAHFWTLPGGRINAGESSAEAIAREIHEELAETVTVARPTLVTEHFYEYLGRPHHEICFYHPTYLTEESAALLQHGDFPGAEKNENLIFCWFPIEQLRNLDLRPLEILDHLFETENMQHLIIR</sequence>
<dbReference type="PANTHER" id="PTHR43046">
    <property type="entry name" value="GDP-MANNOSE MANNOSYL HYDROLASE"/>
    <property type="match status" value="1"/>
</dbReference>
<dbReference type="Pfam" id="PF00293">
    <property type="entry name" value="NUDIX"/>
    <property type="match status" value="1"/>
</dbReference>
<dbReference type="Proteomes" id="UP000248146">
    <property type="component" value="Unassembled WGS sequence"/>
</dbReference>
<gene>
    <name evidence="4" type="ORF">DMO17_18555</name>
</gene>
<dbReference type="EMBL" id="QJRX01000011">
    <property type="protein sequence ID" value="PYC20199.1"/>
    <property type="molecule type" value="Genomic_DNA"/>
</dbReference>
<proteinExistence type="predicted"/>
<accession>A0A2V4KJN8</accession>
<evidence type="ECO:0000313" key="4">
    <source>
        <dbReference type="EMBL" id="PYC20199.1"/>
    </source>
</evidence>
<organism evidence="4 5">
    <name type="scientific">Aquipseudomonas alcaligenes</name>
    <name type="common">Pseudomonas alcaligenes</name>
    <dbReference type="NCBI Taxonomy" id="43263"/>
    <lineage>
        <taxon>Bacteria</taxon>
        <taxon>Pseudomonadati</taxon>
        <taxon>Pseudomonadota</taxon>
        <taxon>Gammaproteobacteria</taxon>
        <taxon>Pseudomonadales</taxon>
        <taxon>Pseudomonadaceae</taxon>
        <taxon>Aquipseudomonas</taxon>
    </lineage>
</organism>
<protein>
    <submittedName>
        <fullName evidence="4">NUDIX hydrolase</fullName>
    </submittedName>
</protein>
<name>A0A2V4KJN8_AQUAC</name>
<dbReference type="CDD" id="cd04688">
    <property type="entry name" value="NUDIX_Hydrolase"/>
    <property type="match status" value="1"/>
</dbReference>
<dbReference type="GO" id="GO:0016787">
    <property type="term" value="F:hydrolase activity"/>
    <property type="evidence" value="ECO:0007669"/>
    <property type="project" value="UniProtKB-KW"/>
</dbReference>
<evidence type="ECO:0000256" key="1">
    <source>
        <dbReference type="ARBA" id="ARBA00001946"/>
    </source>
</evidence>
<dbReference type="InterPro" id="IPR015797">
    <property type="entry name" value="NUDIX_hydrolase-like_dom_sf"/>
</dbReference>
<dbReference type="Gene3D" id="3.90.79.10">
    <property type="entry name" value="Nucleoside Triphosphate Pyrophosphohydrolase"/>
    <property type="match status" value="1"/>
</dbReference>
<feature type="domain" description="Nudix hydrolase" evidence="3">
    <location>
        <begin position="10"/>
        <end position="146"/>
    </location>
</feature>
<dbReference type="PANTHER" id="PTHR43046:SF14">
    <property type="entry name" value="MUTT_NUDIX FAMILY PROTEIN"/>
    <property type="match status" value="1"/>
</dbReference>
<dbReference type="PRINTS" id="PR00502">
    <property type="entry name" value="NUDIXFAMILY"/>
</dbReference>
<comment type="caution">
    <text evidence="4">The sequence shown here is derived from an EMBL/GenBank/DDBJ whole genome shotgun (WGS) entry which is preliminary data.</text>
</comment>
<comment type="cofactor">
    <cofactor evidence="1">
        <name>Mg(2+)</name>
        <dbReference type="ChEBI" id="CHEBI:18420"/>
    </cofactor>
</comment>
<dbReference type="PROSITE" id="PS51462">
    <property type="entry name" value="NUDIX"/>
    <property type="match status" value="1"/>
</dbReference>
<reference evidence="4 5" key="1">
    <citation type="submission" date="2018-06" db="EMBL/GenBank/DDBJ databases">
        <title>Pseudomonas diversity within urban Lake Michigan freshwaters.</title>
        <authorList>
            <person name="Batrich M."/>
            <person name="Hatzopoulos T."/>
            <person name="Putonti C."/>
        </authorList>
    </citation>
    <scope>NUCLEOTIDE SEQUENCE [LARGE SCALE GENOMIC DNA]</scope>
    <source>
        <strain evidence="4 5">MB-090714</strain>
    </source>
</reference>